<comment type="catalytic activity">
    <reaction evidence="1">
        <text>L-glutamyl-tRNA(Gln) + L-glutamine + ATP + H2O = L-glutaminyl-tRNA(Gln) + L-glutamate + ADP + phosphate + H(+)</text>
        <dbReference type="Rhea" id="RHEA:17521"/>
        <dbReference type="Rhea" id="RHEA-COMP:9681"/>
        <dbReference type="Rhea" id="RHEA-COMP:9684"/>
        <dbReference type="ChEBI" id="CHEBI:15377"/>
        <dbReference type="ChEBI" id="CHEBI:15378"/>
        <dbReference type="ChEBI" id="CHEBI:29985"/>
        <dbReference type="ChEBI" id="CHEBI:30616"/>
        <dbReference type="ChEBI" id="CHEBI:43474"/>
        <dbReference type="ChEBI" id="CHEBI:58359"/>
        <dbReference type="ChEBI" id="CHEBI:78520"/>
        <dbReference type="ChEBI" id="CHEBI:78521"/>
        <dbReference type="ChEBI" id="CHEBI:456216"/>
    </reaction>
</comment>
<reference evidence="2 3" key="1">
    <citation type="submission" date="2019-07" db="EMBL/GenBank/DDBJ databases">
        <title>Rapid identification of Enteric Bacteria from Whole Genome Sequences (WGS) using Average Nucleotide Identity (ANI).</title>
        <authorList>
            <person name="Lane C."/>
        </authorList>
    </citation>
    <scope>NUCLEOTIDE SEQUENCE [LARGE SCALE GENOMIC DNA]</scope>
    <source>
        <strain evidence="2 3">2016D-0084</strain>
    </source>
</reference>
<comment type="catalytic activity">
    <reaction evidence="1">
        <text>L-aspartyl-tRNA(Asn) + L-glutamine + ATP + H2O = L-asparaginyl-tRNA(Asn) + L-glutamate + ADP + phosphate + 2 H(+)</text>
        <dbReference type="Rhea" id="RHEA:14513"/>
        <dbReference type="Rhea" id="RHEA-COMP:9674"/>
        <dbReference type="Rhea" id="RHEA-COMP:9677"/>
        <dbReference type="ChEBI" id="CHEBI:15377"/>
        <dbReference type="ChEBI" id="CHEBI:15378"/>
        <dbReference type="ChEBI" id="CHEBI:29985"/>
        <dbReference type="ChEBI" id="CHEBI:30616"/>
        <dbReference type="ChEBI" id="CHEBI:43474"/>
        <dbReference type="ChEBI" id="CHEBI:58359"/>
        <dbReference type="ChEBI" id="CHEBI:78515"/>
        <dbReference type="ChEBI" id="CHEBI:78516"/>
        <dbReference type="ChEBI" id="CHEBI:456216"/>
    </reaction>
</comment>
<dbReference type="GO" id="GO:0006412">
    <property type="term" value="P:translation"/>
    <property type="evidence" value="ECO:0007669"/>
    <property type="project" value="UniProtKB-UniRule"/>
</dbReference>
<comment type="subunit">
    <text evidence="1">Heterotrimer of A, B and C subunits.</text>
</comment>
<dbReference type="GO" id="GO:0006450">
    <property type="term" value="P:regulation of translational fidelity"/>
    <property type="evidence" value="ECO:0007669"/>
    <property type="project" value="InterPro"/>
</dbReference>
<protein>
    <recommendedName>
        <fullName evidence="1">Aspartyl/glutamyl-tRNA(Asn/Gln) amidotransferase subunit C</fullName>
        <shortName evidence="1">Asp/Glu-ADT subunit C</shortName>
        <ecNumber evidence="1">6.3.5.-</ecNumber>
    </recommendedName>
</protein>
<dbReference type="Gene3D" id="1.10.20.60">
    <property type="entry name" value="Glu-tRNAGln amidotransferase C subunit, N-terminal domain"/>
    <property type="match status" value="1"/>
</dbReference>
<comment type="similarity">
    <text evidence="1">Belongs to the GatC family.</text>
</comment>
<evidence type="ECO:0000256" key="1">
    <source>
        <dbReference type="HAMAP-Rule" id="MF_00122"/>
    </source>
</evidence>
<name>A0A5C7E3K3_9BACT</name>
<keyword evidence="1" id="KW-0436">Ligase</keyword>
<dbReference type="PANTHER" id="PTHR15004">
    <property type="entry name" value="GLUTAMYL-TRNA(GLN) AMIDOTRANSFERASE SUBUNIT C, MITOCHONDRIAL"/>
    <property type="match status" value="1"/>
</dbReference>
<dbReference type="EC" id="6.3.5.-" evidence="1"/>
<dbReference type="GO" id="GO:0050566">
    <property type="term" value="F:asparaginyl-tRNA synthase (glutamine-hydrolyzing) activity"/>
    <property type="evidence" value="ECO:0007669"/>
    <property type="project" value="RHEA"/>
</dbReference>
<dbReference type="GO" id="GO:0050567">
    <property type="term" value="F:glutaminyl-tRNA synthase (glutamine-hydrolyzing) activity"/>
    <property type="evidence" value="ECO:0007669"/>
    <property type="project" value="UniProtKB-UniRule"/>
</dbReference>
<comment type="caution">
    <text evidence="2">The sequence shown here is derived from an EMBL/GenBank/DDBJ whole genome shotgun (WGS) entry which is preliminary data.</text>
</comment>
<evidence type="ECO:0000313" key="3">
    <source>
        <dbReference type="Proteomes" id="UP000321629"/>
    </source>
</evidence>
<dbReference type="NCBIfam" id="TIGR00135">
    <property type="entry name" value="gatC"/>
    <property type="match status" value="1"/>
</dbReference>
<dbReference type="HAMAP" id="MF_00122">
    <property type="entry name" value="GatC"/>
    <property type="match status" value="1"/>
</dbReference>
<sequence>MQIDDKLLLRLEKLSALKISEDKREKLEEQLSQIVDFVQKLDELDLSGIEAMTSITAGGTPFRKDESEKSDVIDIINQYAPNSQDGFFIVPKIIE</sequence>
<evidence type="ECO:0000313" key="2">
    <source>
        <dbReference type="EMBL" id="TXE86219.1"/>
    </source>
</evidence>
<dbReference type="GO" id="GO:0005524">
    <property type="term" value="F:ATP binding"/>
    <property type="evidence" value="ECO:0007669"/>
    <property type="project" value="UniProtKB-KW"/>
</dbReference>
<gene>
    <name evidence="1 2" type="primary">gatC</name>
    <name evidence="2" type="ORF">FPD38_06080</name>
</gene>
<dbReference type="Proteomes" id="UP000321629">
    <property type="component" value="Unassembled WGS sequence"/>
</dbReference>
<keyword evidence="1" id="KW-0067">ATP-binding</keyword>
<keyword evidence="1" id="KW-0547">Nucleotide-binding</keyword>
<proteinExistence type="inferred from homology"/>
<keyword evidence="1" id="KW-0648">Protein biosynthesis</keyword>
<dbReference type="InterPro" id="IPR003837">
    <property type="entry name" value="GatC"/>
</dbReference>
<dbReference type="RefSeq" id="WP_147555840.1">
    <property type="nucleotide sequence ID" value="NZ_VOWJ01000031.1"/>
</dbReference>
<comment type="function">
    <text evidence="1">Allows the formation of correctly charged Asn-tRNA(Asn) or Gln-tRNA(Gln) through the transamidation of misacylated Asp-tRNA(Asn) or Glu-tRNA(Gln) in organisms which lack either or both of asparaginyl-tRNA or glutaminyl-tRNA synthetases. The reaction takes place in the presence of glutamine and ATP through an activated phospho-Asp-tRNA(Asn) or phospho-Glu-tRNA(Gln).</text>
</comment>
<dbReference type="InterPro" id="IPR036113">
    <property type="entry name" value="Asp/Glu-ADT_sf_sub_c"/>
</dbReference>
<dbReference type="GO" id="GO:0070681">
    <property type="term" value="P:glutaminyl-tRNAGln biosynthesis via transamidation"/>
    <property type="evidence" value="ECO:0007669"/>
    <property type="project" value="TreeGrafter"/>
</dbReference>
<accession>A0A5C7E3K3</accession>
<dbReference type="GO" id="GO:0016740">
    <property type="term" value="F:transferase activity"/>
    <property type="evidence" value="ECO:0007669"/>
    <property type="project" value="UniProtKB-KW"/>
</dbReference>
<dbReference type="SUPFAM" id="SSF141000">
    <property type="entry name" value="Glu-tRNAGln amidotransferase C subunit"/>
    <property type="match status" value="1"/>
</dbReference>
<dbReference type="Pfam" id="PF02686">
    <property type="entry name" value="GatC"/>
    <property type="match status" value="1"/>
</dbReference>
<dbReference type="PANTHER" id="PTHR15004:SF0">
    <property type="entry name" value="GLUTAMYL-TRNA(GLN) AMIDOTRANSFERASE SUBUNIT C, MITOCHONDRIAL"/>
    <property type="match status" value="1"/>
</dbReference>
<organism evidence="2 3">
    <name type="scientific">Campylobacter volucris</name>
    <dbReference type="NCBI Taxonomy" id="1031542"/>
    <lineage>
        <taxon>Bacteria</taxon>
        <taxon>Pseudomonadati</taxon>
        <taxon>Campylobacterota</taxon>
        <taxon>Epsilonproteobacteria</taxon>
        <taxon>Campylobacterales</taxon>
        <taxon>Campylobacteraceae</taxon>
        <taxon>Campylobacter</taxon>
    </lineage>
</organism>
<dbReference type="EMBL" id="VOWJ01000031">
    <property type="protein sequence ID" value="TXE86219.1"/>
    <property type="molecule type" value="Genomic_DNA"/>
</dbReference>
<dbReference type="AlphaFoldDB" id="A0A5C7E3K3"/>
<keyword evidence="2" id="KW-0808">Transferase</keyword>